<dbReference type="OrthoDB" id="2735906at2"/>
<reference evidence="1 2" key="1">
    <citation type="submission" date="2019-05" db="EMBL/GenBank/DDBJ databases">
        <title>The metagenome of a microbial culture collection derived from dairy environment covers the genomic content of the human microbiome.</title>
        <authorList>
            <person name="Roder T."/>
            <person name="Wuthrich D."/>
            <person name="Sattari Z."/>
            <person name="Von Ah U."/>
            <person name="Bar C."/>
            <person name="Ronchi F."/>
            <person name="Macpherson A.J."/>
            <person name="Ganal-Vonarburg S.C."/>
            <person name="Bruggmann R."/>
            <person name="Vergeres G."/>
        </authorList>
    </citation>
    <scope>NUCLEOTIDE SEQUENCE [LARGE SCALE GENOMIC DNA]</scope>
    <source>
        <strain evidence="1 2">FAM 1079</strain>
    </source>
</reference>
<dbReference type="AlphaFoldDB" id="A0A5R9CZ44"/>
<evidence type="ECO:0000313" key="2">
    <source>
        <dbReference type="Proteomes" id="UP000305100"/>
    </source>
</evidence>
<dbReference type="NCBIfam" id="TIGR01636">
    <property type="entry name" value="phage_rinA"/>
    <property type="match status" value="1"/>
</dbReference>
<name>A0A5R9CZ44_9LACO</name>
<protein>
    <submittedName>
        <fullName evidence="1">DUF722 domain-containing protein</fullName>
    </submittedName>
</protein>
<organism evidence="1 2">
    <name type="scientific">Lentilactobacillus parafarraginis</name>
    <dbReference type="NCBI Taxonomy" id="390842"/>
    <lineage>
        <taxon>Bacteria</taxon>
        <taxon>Bacillati</taxon>
        <taxon>Bacillota</taxon>
        <taxon>Bacilli</taxon>
        <taxon>Lactobacillales</taxon>
        <taxon>Lactobacillaceae</taxon>
        <taxon>Lentilactobacillus</taxon>
    </lineage>
</organism>
<proteinExistence type="predicted"/>
<comment type="caution">
    <text evidence="1">The sequence shown here is derived from an EMBL/GenBank/DDBJ whole genome shotgun (WGS) entry which is preliminary data.</text>
</comment>
<dbReference type="EMBL" id="VBSX01000005">
    <property type="protein sequence ID" value="TLQ20440.1"/>
    <property type="molecule type" value="Genomic_DNA"/>
</dbReference>
<sequence length="160" mass="18480">MSSALRHYFLGHCGFTTKMGVIKLKKALFDYIAEIISDYPQTNQYIKKREDELTNQFQEFRDENVGGGRAQYKNNTGVQDMAITLAIDKRLNTLKRHAKAVEQCLNECDPDTKAIIEELYIKQHPTLNVYGVAEKVHLSPTTVKKRRIRFFERLSNQLGL</sequence>
<dbReference type="InterPro" id="IPR006523">
    <property type="entry name" value="RinA"/>
</dbReference>
<accession>A0A5R9CZ44</accession>
<dbReference type="Proteomes" id="UP000305100">
    <property type="component" value="Unassembled WGS sequence"/>
</dbReference>
<gene>
    <name evidence="1" type="ORF">FEZ41_03415</name>
</gene>
<evidence type="ECO:0000313" key="1">
    <source>
        <dbReference type="EMBL" id="TLQ20440.1"/>
    </source>
</evidence>